<dbReference type="EMBL" id="LAZR01060964">
    <property type="protein sequence ID" value="KKK64570.1"/>
    <property type="molecule type" value="Genomic_DNA"/>
</dbReference>
<evidence type="ECO:0000313" key="1">
    <source>
        <dbReference type="EMBL" id="KKK64570.1"/>
    </source>
</evidence>
<dbReference type="AlphaFoldDB" id="A0A0F8XTL6"/>
<dbReference type="Gene3D" id="3.40.50.10610">
    <property type="entry name" value="ABC-type transport auxiliary lipoprotein component"/>
    <property type="match status" value="1"/>
</dbReference>
<reference evidence="1" key="1">
    <citation type="journal article" date="2015" name="Nature">
        <title>Complex archaea that bridge the gap between prokaryotes and eukaryotes.</title>
        <authorList>
            <person name="Spang A."/>
            <person name="Saw J.H."/>
            <person name="Jorgensen S.L."/>
            <person name="Zaremba-Niedzwiedzka K."/>
            <person name="Martijn J."/>
            <person name="Lind A.E."/>
            <person name="van Eijk R."/>
            <person name="Schleper C."/>
            <person name="Guy L."/>
            <person name="Ettema T.J."/>
        </authorList>
    </citation>
    <scope>NUCLEOTIDE SEQUENCE</scope>
</reference>
<sequence length="164" mass="18618">TDRPFEEEEEYFQAVRIKDEAREVTLKMLFDRSLSQLVDYSTYKIATGTPAALLPILPAEDELSINAEHFYDHLLRSMSENRQLKNIKRKDPRTIIKKKKLSLADVVDGSSAPMIGKMLGAELLIVGKLYKKGDFFELFLKLLRVETGEVLSVVKANIDTDLGL</sequence>
<name>A0A0F8XTL6_9ZZZZ</name>
<comment type="caution">
    <text evidence="1">The sequence shown here is derived from an EMBL/GenBank/DDBJ whole genome shotgun (WGS) entry which is preliminary data.</text>
</comment>
<gene>
    <name evidence="1" type="ORF">LCGC14_2982870</name>
</gene>
<feature type="non-terminal residue" evidence="1">
    <location>
        <position position="1"/>
    </location>
</feature>
<proteinExistence type="predicted"/>
<protein>
    <submittedName>
        <fullName evidence="1">Uncharacterized protein</fullName>
    </submittedName>
</protein>
<accession>A0A0F8XTL6</accession>
<organism evidence="1">
    <name type="scientific">marine sediment metagenome</name>
    <dbReference type="NCBI Taxonomy" id="412755"/>
    <lineage>
        <taxon>unclassified sequences</taxon>
        <taxon>metagenomes</taxon>
        <taxon>ecological metagenomes</taxon>
    </lineage>
</organism>